<evidence type="ECO:0000259" key="7">
    <source>
        <dbReference type="PROSITE" id="PS50262"/>
    </source>
</evidence>
<feature type="compositionally biased region" description="Basic and acidic residues" evidence="5">
    <location>
        <begin position="396"/>
        <end position="413"/>
    </location>
</feature>
<feature type="transmembrane region" description="Helical" evidence="6">
    <location>
        <begin position="349"/>
        <end position="368"/>
    </location>
</feature>
<name>A0AAE0XVF2_9GAST</name>
<keyword evidence="2 6" id="KW-0812">Transmembrane</keyword>
<comment type="caution">
    <text evidence="8">The sequence shown here is derived from an EMBL/GenBank/DDBJ whole genome shotgun (WGS) entry which is preliminary data.</text>
</comment>
<feature type="region of interest" description="Disordered" evidence="5">
    <location>
        <begin position="385"/>
        <end position="423"/>
    </location>
</feature>
<evidence type="ECO:0000256" key="4">
    <source>
        <dbReference type="ARBA" id="ARBA00023136"/>
    </source>
</evidence>
<feature type="transmembrane region" description="Helical" evidence="6">
    <location>
        <begin position="136"/>
        <end position="157"/>
    </location>
</feature>
<dbReference type="SUPFAM" id="SSF81321">
    <property type="entry name" value="Family A G protein-coupled receptor-like"/>
    <property type="match status" value="1"/>
</dbReference>
<feature type="transmembrane region" description="Helical" evidence="6">
    <location>
        <begin position="33"/>
        <end position="52"/>
    </location>
</feature>
<feature type="transmembrane region" description="Helical" evidence="6">
    <location>
        <begin position="177"/>
        <end position="195"/>
    </location>
</feature>
<dbReference type="EMBL" id="JAWDGP010007472">
    <property type="protein sequence ID" value="KAK3716587.1"/>
    <property type="molecule type" value="Genomic_DNA"/>
</dbReference>
<dbReference type="PROSITE" id="PS50262">
    <property type="entry name" value="G_PROTEIN_RECEP_F1_2"/>
    <property type="match status" value="1"/>
</dbReference>
<sequence>MCCLEGTRNPVQVQISAWFRAKKLIAYRLDADLFLNFGVLTSQVAYSAFVMTNKSALNSPDPFLAARGSLFDFSQMAAVDWDDVHDGVELTPRAYTSWNALNIVRLGLSIWIICSHIAIIVFILGKQILRTQPKNLLIVNVALVNMLLGAFVIPGKLHFILNPNDVSCNLAIAWDFIANYFQPSVALFAVLSLVFERFVYVYTEKRQRKIKPVAQILGSIVLLVIPWVISCLFLLPVFFGAFLAKAKDPSSCLYKTDDHFFVATQLISFIPPSLGVFILAPFTGLLDCLRPKSCFYKPLTPKGESMTVTTVVTLFSVFAEAPFCIVRVLMMRLECSNPYCTRFSETLTVTWWVRMIKAAVFPFVWLFYTDIRDAMGCQIDFSMSDGDIDSDEEDGFELKQPEPRESAESETRYPKVHFAPSTS</sequence>
<dbReference type="Proteomes" id="UP001283361">
    <property type="component" value="Unassembled WGS sequence"/>
</dbReference>
<dbReference type="GO" id="GO:0016020">
    <property type="term" value="C:membrane"/>
    <property type="evidence" value="ECO:0007669"/>
    <property type="project" value="UniProtKB-SubCell"/>
</dbReference>
<reference evidence="8" key="1">
    <citation type="journal article" date="2023" name="G3 (Bethesda)">
        <title>A reference genome for the long-term kleptoplast-retaining sea slug Elysia crispata morphotype clarki.</title>
        <authorList>
            <person name="Eastman K.E."/>
            <person name="Pendleton A.L."/>
            <person name="Shaikh M.A."/>
            <person name="Suttiyut T."/>
            <person name="Ogas R."/>
            <person name="Tomko P."/>
            <person name="Gavelis G."/>
            <person name="Widhalm J.R."/>
            <person name="Wisecaver J.H."/>
        </authorList>
    </citation>
    <scope>NUCLEOTIDE SEQUENCE</scope>
    <source>
        <strain evidence="8">ECLA1</strain>
    </source>
</reference>
<feature type="domain" description="G-protein coupled receptors family 1 profile" evidence="7">
    <location>
        <begin position="115"/>
        <end position="365"/>
    </location>
</feature>
<evidence type="ECO:0000313" key="8">
    <source>
        <dbReference type="EMBL" id="KAK3716587.1"/>
    </source>
</evidence>
<protein>
    <recommendedName>
        <fullName evidence="7">G-protein coupled receptors family 1 profile domain-containing protein</fullName>
    </recommendedName>
</protein>
<gene>
    <name evidence="8" type="ORF">RRG08_039382</name>
</gene>
<dbReference type="Gene3D" id="1.20.1070.10">
    <property type="entry name" value="Rhodopsin 7-helix transmembrane proteins"/>
    <property type="match status" value="1"/>
</dbReference>
<accession>A0AAE0XVF2</accession>
<proteinExistence type="predicted"/>
<feature type="compositionally biased region" description="Acidic residues" evidence="5">
    <location>
        <begin position="386"/>
        <end position="395"/>
    </location>
</feature>
<feature type="transmembrane region" description="Helical" evidence="6">
    <location>
        <begin position="307"/>
        <end position="329"/>
    </location>
</feature>
<evidence type="ECO:0000256" key="1">
    <source>
        <dbReference type="ARBA" id="ARBA00004370"/>
    </source>
</evidence>
<evidence type="ECO:0000256" key="6">
    <source>
        <dbReference type="SAM" id="Phobius"/>
    </source>
</evidence>
<keyword evidence="9" id="KW-1185">Reference proteome</keyword>
<dbReference type="CDD" id="cd00637">
    <property type="entry name" value="7tm_classA_rhodopsin-like"/>
    <property type="match status" value="1"/>
</dbReference>
<feature type="transmembrane region" description="Helical" evidence="6">
    <location>
        <begin position="216"/>
        <end position="239"/>
    </location>
</feature>
<comment type="subcellular location">
    <subcellularLocation>
        <location evidence="1">Membrane</location>
    </subcellularLocation>
</comment>
<dbReference type="AlphaFoldDB" id="A0AAE0XVF2"/>
<keyword evidence="3 6" id="KW-1133">Transmembrane helix</keyword>
<evidence type="ECO:0000256" key="3">
    <source>
        <dbReference type="ARBA" id="ARBA00022989"/>
    </source>
</evidence>
<feature type="transmembrane region" description="Helical" evidence="6">
    <location>
        <begin position="103"/>
        <end position="124"/>
    </location>
</feature>
<organism evidence="8 9">
    <name type="scientific">Elysia crispata</name>
    <name type="common">lettuce slug</name>
    <dbReference type="NCBI Taxonomy" id="231223"/>
    <lineage>
        <taxon>Eukaryota</taxon>
        <taxon>Metazoa</taxon>
        <taxon>Spiralia</taxon>
        <taxon>Lophotrochozoa</taxon>
        <taxon>Mollusca</taxon>
        <taxon>Gastropoda</taxon>
        <taxon>Heterobranchia</taxon>
        <taxon>Euthyneura</taxon>
        <taxon>Panpulmonata</taxon>
        <taxon>Sacoglossa</taxon>
        <taxon>Placobranchoidea</taxon>
        <taxon>Plakobranchidae</taxon>
        <taxon>Elysia</taxon>
    </lineage>
</organism>
<feature type="transmembrane region" description="Helical" evidence="6">
    <location>
        <begin position="259"/>
        <end position="286"/>
    </location>
</feature>
<keyword evidence="4 6" id="KW-0472">Membrane</keyword>
<dbReference type="InterPro" id="IPR017452">
    <property type="entry name" value="GPCR_Rhodpsn_7TM"/>
</dbReference>
<evidence type="ECO:0000256" key="2">
    <source>
        <dbReference type="ARBA" id="ARBA00022692"/>
    </source>
</evidence>
<evidence type="ECO:0000256" key="5">
    <source>
        <dbReference type="SAM" id="MobiDB-lite"/>
    </source>
</evidence>
<evidence type="ECO:0000313" key="9">
    <source>
        <dbReference type="Proteomes" id="UP001283361"/>
    </source>
</evidence>